<protein>
    <submittedName>
        <fullName evidence="3">Uncharacterized protein</fullName>
    </submittedName>
</protein>
<organism evidence="3 4">
    <name type="scientific">Staphylococcus simiae CCM 7213 = CCUG 51256</name>
    <dbReference type="NCBI Taxonomy" id="911238"/>
    <lineage>
        <taxon>Bacteria</taxon>
        <taxon>Bacillati</taxon>
        <taxon>Bacillota</taxon>
        <taxon>Bacilli</taxon>
        <taxon>Bacillales</taxon>
        <taxon>Staphylococcaceae</taxon>
        <taxon>Staphylococcus</taxon>
    </lineage>
</organism>
<proteinExistence type="predicted"/>
<dbReference type="Proteomes" id="UP000005413">
    <property type="component" value="Unassembled WGS sequence"/>
</dbReference>
<gene>
    <name evidence="3" type="ORF">SS7213T_01641</name>
</gene>
<evidence type="ECO:0000256" key="2">
    <source>
        <dbReference type="SAM" id="Phobius"/>
    </source>
</evidence>
<dbReference type="EMBL" id="AEUN01000031">
    <property type="protein sequence ID" value="EHJ08912.1"/>
    <property type="molecule type" value="Genomic_DNA"/>
</dbReference>
<dbReference type="RefSeq" id="WP_002461942.1">
    <property type="nucleotide sequence ID" value="NZ_AEUN01000031.1"/>
</dbReference>
<evidence type="ECO:0000313" key="4">
    <source>
        <dbReference type="Proteomes" id="UP000005413"/>
    </source>
</evidence>
<evidence type="ECO:0000313" key="3">
    <source>
        <dbReference type="EMBL" id="EHJ08912.1"/>
    </source>
</evidence>
<keyword evidence="4" id="KW-1185">Reference proteome</keyword>
<keyword evidence="2" id="KW-0812">Transmembrane</keyword>
<evidence type="ECO:0000256" key="1">
    <source>
        <dbReference type="SAM" id="MobiDB-lite"/>
    </source>
</evidence>
<feature type="region of interest" description="Disordered" evidence="1">
    <location>
        <begin position="1"/>
        <end position="20"/>
    </location>
</feature>
<reference evidence="3 4" key="1">
    <citation type="journal article" date="2012" name="BMC Genomics">
        <title>Comparative genomic analysis of the genus Staphylococcus including Staphylococcus aureus and its newly described sister species Staphylococcus simiae.</title>
        <authorList>
            <person name="Suzuki H."/>
            <person name="Lefebure T."/>
            <person name="Pavinski Bitar P."/>
            <person name="Stanhope M.J."/>
        </authorList>
    </citation>
    <scope>NUCLEOTIDE SEQUENCE [LARGE SCALE GENOMIC DNA]</scope>
    <source>
        <strain evidence="3 4">CCM 7213</strain>
    </source>
</reference>
<keyword evidence="2" id="KW-1133">Transmembrane helix</keyword>
<dbReference type="PATRIC" id="fig|911238.3.peg.306"/>
<name>G5JFW4_9STAP</name>
<feature type="compositionally biased region" description="Polar residues" evidence="1">
    <location>
        <begin position="1"/>
        <end position="13"/>
    </location>
</feature>
<keyword evidence="2" id="KW-0472">Membrane</keyword>
<comment type="caution">
    <text evidence="3">The sequence shown here is derived from an EMBL/GenBank/DDBJ whole genome shotgun (WGS) entry which is preliminary data.</text>
</comment>
<accession>G5JFW4</accession>
<dbReference type="AlphaFoldDB" id="G5JFW4"/>
<sequence length="75" mass="8654">MHNEDLSNNNLEQQVLDPSDPEYKGNMYFKQNRQSVAFNGNYHFSCRLQGCGCAMGCFVILIISFIITAIIWWAF</sequence>
<feature type="transmembrane region" description="Helical" evidence="2">
    <location>
        <begin position="53"/>
        <end position="74"/>
    </location>
</feature>
<dbReference type="OrthoDB" id="2397483at2"/>